<feature type="domain" description="AbiEi antitoxin N-terminal" evidence="1">
    <location>
        <begin position="9"/>
        <end position="53"/>
    </location>
</feature>
<protein>
    <recommendedName>
        <fullName evidence="1">AbiEi antitoxin N-terminal domain-containing protein</fullName>
    </recommendedName>
</protein>
<dbReference type="AlphaFoldDB" id="A0A6L9SAV9"/>
<dbReference type="Pfam" id="PF13338">
    <property type="entry name" value="AbiEi_4"/>
    <property type="match status" value="1"/>
</dbReference>
<reference evidence="2 3" key="1">
    <citation type="submission" date="2020-02" db="EMBL/GenBank/DDBJ databases">
        <authorList>
            <person name="Li X.-J."/>
            <person name="Han X.-M."/>
        </authorList>
    </citation>
    <scope>NUCLEOTIDE SEQUENCE [LARGE SCALE GENOMIC DNA]</scope>
    <source>
        <strain evidence="2 3">CCTCC AB 2017055</strain>
    </source>
</reference>
<dbReference type="RefSeq" id="WP_163740889.1">
    <property type="nucleotide sequence ID" value="NZ_JAAGOA010000014.1"/>
</dbReference>
<comment type="caution">
    <text evidence="2">The sequence shown here is derived from an EMBL/GenBank/DDBJ whole genome shotgun (WGS) entry which is preliminary data.</text>
</comment>
<gene>
    <name evidence="2" type="ORF">G1H10_19665</name>
</gene>
<evidence type="ECO:0000313" key="3">
    <source>
        <dbReference type="Proteomes" id="UP000475214"/>
    </source>
</evidence>
<dbReference type="InterPro" id="IPR025159">
    <property type="entry name" value="AbiEi_N"/>
</dbReference>
<accession>A0A6L9SAV9</accession>
<organism evidence="2 3">
    <name type="scientific">Phytoactinopolyspora halotolerans</name>
    <dbReference type="NCBI Taxonomy" id="1981512"/>
    <lineage>
        <taxon>Bacteria</taxon>
        <taxon>Bacillati</taxon>
        <taxon>Actinomycetota</taxon>
        <taxon>Actinomycetes</taxon>
        <taxon>Jiangellales</taxon>
        <taxon>Jiangellaceae</taxon>
        <taxon>Phytoactinopolyspora</taxon>
    </lineage>
</organism>
<proteinExistence type="predicted"/>
<name>A0A6L9SAV9_9ACTN</name>
<evidence type="ECO:0000313" key="2">
    <source>
        <dbReference type="EMBL" id="NEE02396.1"/>
    </source>
</evidence>
<dbReference type="Proteomes" id="UP000475214">
    <property type="component" value="Unassembled WGS sequence"/>
</dbReference>
<evidence type="ECO:0000259" key="1">
    <source>
        <dbReference type="Pfam" id="PF13338"/>
    </source>
</evidence>
<dbReference type="EMBL" id="JAAGOA010000014">
    <property type="protein sequence ID" value="NEE02396.1"/>
    <property type="molecule type" value="Genomic_DNA"/>
</dbReference>
<sequence length="179" mass="19865">MPGKYWNAVMDVAVEQGGYVTPALVPDVPPVELRKMASRGTLERVGHGVYRVPALPREPFDEFILARLFTRGRGVISHDSALLIHQLCDINPAHVHLTVPRAYRINRSGGEMYVVHRADLRRDEVTQIEAVVVTTIRRTLTDALSTVPIALVRQAITTAAERGAIRVDEREALLAQLTT</sequence>
<keyword evidence="3" id="KW-1185">Reference proteome</keyword>